<keyword evidence="2" id="KW-0813">Transport</keyword>
<protein>
    <recommendedName>
        <fullName evidence="5">ABC transporter domain-containing protein</fullName>
    </recommendedName>
</protein>
<dbReference type="GO" id="GO:0005524">
    <property type="term" value="F:ATP binding"/>
    <property type="evidence" value="ECO:0007669"/>
    <property type="project" value="UniProtKB-KW"/>
</dbReference>
<dbReference type="Pfam" id="PF00005">
    <property type="entry name" value="ABC_tran"/>
    <property type="match status" value="1"/>
</dbReference>
<keyword evidence="4" id="KW-0067">ATP-binding</keyword>
<keyword evidence="3" id="KW-0547">Nucleotide-binding</keyword>
<gene>
    <name evidence="6" type="ordered locus">MBIO_0771</name>
</gene>
<evidence type="ECO:0000313" key="7">
    <source>
        <dbReference type="Proteomes" id="UP000006810"/>
    </source>
</evidence>
<evidence type="ECO:0000256" key="1">
    <source>
        <dbReference type="ARBA" id="ARBA00005417"/>
    </source>
</evidence>
<reference evidence="6 7" key="1">
    <citation type="journal article" date="2009" name="Curr. Microbiol.">
        <title>Molecular cloning and expression of a novel cholinephosphotransferase involved in glycoglycerophospholipid biosynthesis of Mycoplasma fermentans.</title>
        <authorList>
            <person name="Ishida N."/>
            <person name="Irikura D."/>
            <person name="Matsuda K."/>
            <person name="Sato S."/>
            <person name="Asano K."/>
        </authorList>
    </citation>
    <scope>NUCLEOTIDE SEQUENCE [LARGE SCALE GENOMIC DNA]</scope>
    <source>
        <strain evidence="7">ATCC 19989 / NBRC 14854 / NCTC 10117 / PG18</strain>
    </source>
</reference>
<dbReference type="SMART" id="SM00382">
    <property type="entry name" value="AAA"/>
    <property type="match status" value="1"/>
</dbReference>
<dbReference type="HOGENOM" id="CLU_000604_1_2_14"/>
<feature type="domain" description="ABC transporter" evidence="5">
    <location>
        <begin position="22"/>
        <end position="252"/>
    </location>
</feature>
<dbReference type="PANTHER" id="PTHR42711:SF5">
    <property type="entry name" value="ABC TRANSPORTER ATP-BINDING PROTEIN NATA"/>
    <property type="match status" value="1"/>
</dbReference>
<comment type="similarity">
    <text evidence="1">Belongs to the ABC transporter superfamily.</text>
</comment>
<dbReference type="PROSITE" id="PS00211">
    <property type="entry name" value="ABC_TRANSPORTER_1"/>
    <property type="match status" value="1"/>
</dbReference>
<dbReference type="EMBL" id="AP009608">
    <property type="protein sequence ID" value="BAH70036.1"/>
    <property type="molecule type" value="Genomic_DNA"/>
</dbReference>
<evidence type="ECO:0000313" key="6">
    <source>
        <dbReference type="EMBL" id="BAH70036.1"/>
    </source>
</evidence>
<dbReference type="InterPro" id="IPR003593">
    <property type="entry name" value="AAA+_ATPase"/>
</dbReference>
<dbReference type="InterPro" id="IPR003439">
    <property type="entry name" value="ABC_transporter-like_ATP-bd"/>
</dbReference>
<evidence type="ECO:0000259" key="5">
    <source>
        <dbReference type="PROSITE" id="PS50893"/>
    </source>
</evidence>
<dbReference type="eggNOG" id="COG1131">
    <property type="taxonomic scope" value="Bacteria"/>
</dbReference>
<name>C4XFW4_MYCFP</name>
<evidence type="ECO:0000256" key="4">
    <source>
        <dbReference type="ARBA" id="ARBA00022840"/>
    </source>
</evidence>
<accession>C4XFW4</accession>
<dbReference type="KEGG" id="mfp:MBIO_0771"/>
<dbReference type="InterPro" id="IPR017871">
    <property type="entry name" value="ABC_transporter-like_CS"/>
</dbReference>
<dbReference type="PANTHER" id="PTHR42711">
    <property type="entry name" value="ABC TRANSPORTER ATP-BINDING PROTEIN"/>
    <property type="match status" value="1"/>
</dbReference>
<dbReference type="InterPro" id="IPR050763">
    <property type="entry name" value="ABC_transporter_ATP-binding"/>
</dbReference>
<evidence type="ECO:0000256" key="3">
    <source>
        <dbReference type="ARBA" id="ARBA00022741"/>
    </source>
</evidence>
<evidence type="ECO:0000256" key="2">
    <source>
        <dbReference type="ARBA" id="ARBA00022448"/>
    </source>
</evidence>
<keyword evidence="7" id="KW-1185">Reference proteome</keyword>
<dbReference type="PROSITE" id="PS50893">
    <property type="entry name" value="ABC_TRANSPORTER_2"/>
    <property type="match status" value="1"/>
</dbReference>
<dbReference type="GO" id="GO:0016887">
    <property type="term" value="F:ATP hydrolysis activity"/>
    <property type="evidence" value="ECO:0007669"/>
    <property type="project" value="InterPro"/>
</dbReference>
<dbReference type="PATRIC" id="fig|496833.3.peg.364"/>
<organism evidence="6 7">
    <name type="scientific">Mycoplasmopsis fermentans (strain ATCC 19989 / NBRC 14854 / NCTC 10117 / PG18)</name>
    <name type="common">Mycoplasma fermentans</name>
    <dbReference type="NCBI Taxonomy" id="496833"/>
    <lineage>
        <taxon>Bacteria</taxon>
        <taxon>Bacillati</taxon>
        <taxon>Mycoplasmatota</taxon>
        <taxon>Mycoplasmoidales</taxon>
        <taxon>Metamycoplasmataceae</taxon>
        <taxon>Mycoplasmopsis</taxon>
    </lineage>
</organism>
<sequence>MKIFFIINMLYNFKEVFMSEIIKVENLKKSYGKVEAVKGISFIVKEGELFAFLGPNGAGKSTTIDTLCTLNDYNEGQITICGFDLKKQSDEIKKQIGVVFQDSVLDRKLSVRDNLTIRAAYYYRKKADIKAAFERVVKDTQIEDILKRKYEKLSGGQRRRVDIARALLNYPKILFLDEPTTGLDPQTRKLIWELIYELKNKNKTTIFLTTHYMEEAEKADYVVIMDNGKIVAKNTPAKLKEEYTKDRLKVYLENDVKYFKTVELLKNKGLKFKEFKDYIDIYLDSSFKAIDLANQLKDLISSFEVLKGDMDDVFINITGKEIR</sequence>
<dbReference type="Gene3D" id="3.40.50.300">
    <property type="entry name" value="P-loop containing nucleotide triphosphate hydrolases"/>
    <property type="match status" value="1"/>
</dbReference>
<dbReference type="AlphaFoldDB" id="C4XFW4"/>
<dbReference type="Proteomes" id="UP000006810">
    <property type="component" value="Chromosome"/>
</dbReference>
<proteinExistence type="inferred from homology"/>
<dbReference type="InterPro" id="IPR027417">
    <property type="entry name" value="P-loop_NTPase"/>
</dbReference>
<dbReference type="SUPFAM" id="SSF52540">
    <property type="entry name" value="P-loop containing nucleoside triphosphate hydrolases"/>
    <property type="match status" value="1"/>
</dbReference>